<evidence type="ECO:0000313" key="2">
    <source>
        <dbReference type="Proteomes" id="UP000765509"/>
    </source>
</evidence>
<sequence length="117" mass="12891">MDEEENLALKVALKPKRQLFSKGKHNPLAPHPESKCFQLFPERCDAYHRRCNNQKFGVALAVCNMTSGLPVLDSGTSNTIAPGQSSFVKTWPTAERLQAANGLDMKVEAKGALHVRT</sequence>
<dbReference type="Proteomes" id="UP000765509">
    <property type="component" value="Unassembled WGS sequence"/>
</dbReference>
<protein>
    <submittedName>
        <fullName evidence="1">Uncharacterized protein</fullName>
    </submittedName>
</protein>
<proteinExistence type="predicted"/>
<evidence type="ECO:0000313" key="1">
    <source>
        <dbReference type="EMBL" id="MBW0482168.1"/>
    </source>
</evidence>
<reference evidence="1" key="1">
    <citation type="submission" date="2021-03" db="EMBL/GenBank/DDBJ databases">
        <title>Draft genome sequence of rust myrtle Austropuccinia psidii MF-1, a brazilian biotype.</title>
        <authorList>
            <person name="Quecine M.C."/>
            <person name="Pachon D.M.R."/>
            <person name="Bonatelli M.L."/>
            <person name="Correr F.H."/>
            <person name="Franceschini L.M."/>
            <person name="Leite T.F."/>
            <person name="Margarido G.R.A."/>
            <person name="Almeida C.A."/>
            <person name="Ferrarezi J.A."/>
            <person name="Labate C.A."/>
        </authorList>
    </citation>
    <scope>NUCLEOTIDE SEQUENCE</scope>
    <source>
        <strain evidence="1">MF-1</strain>
    </source>
</reference>
<name>A0A9Q3GVU3_9BASI</name>
<comment type="caution">
    <text evidence="1">The sequence shown here is derived from an EMBL/GenBank/DDBJ whole genome shotgun (WGS) entry which is preliminary data.</text>
</comment>
<dbReference type="AlphaFoldDB" id="A0A9Q3GVU3"/>
<dbReference type="EMBL" id="AVOT02006674">
    <property type="protein sequence ID" value="MBW0482168.1"/>
    <property type="molecule type" value="Genomic_DNA"/>
</dbReference>
<organism evidence="1 2">
    <name type="scientific">Austropuccinia psidii MF-1</name>
    <dbReference type="NCBI Taxonomy" id="1389203"/>
    <lineage>
        <taxon>Eukaryota</taxon>
        <taxon>Fungi</taxon>
        <taxon>Dikarya</taxon>
        <taxon>Basidiomycota</taxon>
        <taxon>Pucciniomycotina</taxon>
        <taxon>Pucciniomycetes</taxon>
        <taxon>Pucciniales</taxon>
        <taxon>Sphaerophragmiaceae</taxon>
        <taxon>Austropuccinia</taxon>
    </lineage>
</organism>
<gene>
    <name evidence="1" type="ORF">O181_021883</name>
</gene>
<accession>A0A9Q3GVU3</accession>
<keyword evidence="2" id="KW-1185">Reference proteome</keyword>